<accession>A0A1M7DWX6</accession>
<evidence type="ECO:0000256" key="3">
    <source>
        <dbReference type="ARBA" id="ARBA00022729"/>
    </source>
</evidence>
<proteinExistence type="inferred from homology"/>
<evidence type="ECO:0000256" key="6">
    <source>
        <dbReference type="PIRSR" id="PIRSR600200-1"/>
    </source>
</evidence>
<dbReference type="PRINTS" id="PR00797">
    <property type="entry name" value="STREPTOPAIN"/>
</dbReference>
<reference evidence="9 10" key="1">
    <citation type="submission" date="2016-11" db="EMBL/GenBank/DDBJ databases">
        <authorList>
            <person name="Jaros S."/>
            <person name="Januszkiewicz K."/>
            <person name="Wedrychowicz H."/>
        </authorList>
    </citation>
    <scope>NUCLEOTIDE SEQUENCE [LARGE SCALE GENOMIC DNA]</scope>
    <source>
        <strain evidence="9 10">BPI-34</strain>
    </source>
</reference>
<keyword evidence="3 7" id="KW-0732">Signal</keyword>
<dbReference type="InterPro" id="IPR044934">
    <property type="entry name" value="Streptopain_sf"/>
</dbReference>
<gene>
    <name evidence="9" type="ORF">SAMN04488494_0875</name>
</gene>
<dbReference type="GO" id="GO:0008234">
    <property type="term" value="F:cysteine-type peptidase activity"/>
    <property type="evidence" value="ECO:0007669"/>
    <property type="project" value="UniProtKB-KW"/>
</dbReference>
<keyword evidence="2" id="KW-0645">Protease</keyword>
<dbReference type="InterPro" id="IPR000200">
    <property type="entry name" value="Peptidase_C10"/>
</dbReference>
<evidence type="ECO:0000313" key="9">
    <source>
        <dbReference type="EMBL" id="SHL83947.1"/>
    </source>
</evidence>
<dbReference type="Pfam" id="PF01640">
    <property type="entry name" value="Peptidase_C10"/>
    <property type="match status" value="1"/>
</dbReference>
<dbReference type="EMBL" id="FRCJ01000001">
    <property type="protein sequence ID" value="SHL83947.1"/>
    <property type="molecule type" value="Genomic_DNA"/>
</dbReference>
<dbReference type="GO" id="GO:0006508">
    <property type="term" value="P:proteolysis"/>
    <property type="evidence" value="ECO:0007669"/>
    <property type="project" value="UniProtKB-KW"/>
</dbReference>
<dbReference type="InterPro" id="IPR038765">
    <property type="entry name" value="Papain-like_cys_pep_sf"/>
</dbReference>
<organism evidence="9 10">
    <name type="scientific">Xylanibacter ruminicola</name>
    <name type="common">Prevotella ruminicola</name>
    <dbReference type="NCBI Taxonomy" id="839"/>
    <lineage>
        <taxon>Bacteria</taxon>
        <taxon>Pseudomonadati</taxon>
        <taxon>Bacteroidota</taxon>
        <taxon>Bacteroidia</taxon>
        <taxon>Bacteroidales</taxon>
        <taxon>Prevotellaceae</taxon>
        <taxon>Xylanibacter</taxon>
    </lineage>
</organism>
<keyword evidence="5" id="KW-0788">Thiol protease</keyword>
<sequence>MKKYLLSTYLVLFSFLLTMAAPVDEQSARRIASDFLRSKMPQVTRAASGELSRAITGVADGDSAGIFVFNADNSFVIVSADDRTPAVLGYSDNGIFDKNNVPDGLKAMLKSYQQAVSSNRVITRGAVPTHDAIKAMLKTKWDQSGPYNLSCPVDTETVETSVTGCVATAMAQVMYYHQWPATYEWSKMKTEYASNDSTEAAYAVAKLMADAGSAVNMKYSSNGSGASSLNACEALRNNFSYAYSTDYSFRSNYTAIEWDELIYSNLAAAKPVLYSGFAIDIDDSGEGVDAGHSFVVDGYDGEGLYHVNWGWGGTSNGFFLLSLMNPENQGAGGTSGSEGYSIDQTAIIGITPSATANTPVNRLYAAQYTINGKADAVTLTRSNTSANFPKFKAQCVMYNPGSKKQKYDVNMALYQGDKLVKALDSESLDFEASSGYYVYYDLTVGGDIADGTYQLRPICREAGQDNFVVQIQGMDCYINMVVDGLSMHLSVHGESTETAADFTVNSKEVSSENVVGMPITFKLNVTDKNTIGNTPIFLWGNEDQTKTVLLAGVGSNLDPGETGDVTIHYTPQREGTYKFYFSASADDIKTALDSVEVVVSASPVFDLVVDVDLDVEGATDHVVPGTTLKGVVKIKNNSTEKYYGGVRIWLMKQNTSDKKYYSVDVLSQNAEIKVGETGEVPFYFEDLDVDVNYAFYIQMLDKGEYKWVNDDNGYISKASIFKLTGDTAIKDIQLDSPDADVYDMRGVRLGKASELKSLPKGVYIINKKKVVNK</sequence>
<evidence type="ECO:0000256" key="4">
    <source>
        <dbReference type="ARBA" id="ARBA00022801"/>
    </source>
</evidence>
<evidence type="ECO:0000313" key="10">
    <source>
        <dbReference type="Proteomes" id="UP000184280"/>
    </source>
</evidence>
<dbReference type="AlphaFoldDB" id="A0A1M7DWX6"/>
<feature type="active site" description="Proton acceptor" evidence="6">
    <location>
        <position position="292"/>
    </location>
</feature>
<feature type="signal peptide" evidence="7">
    <location>
        <begin position="1"/>
        <end position="20"/>
    </location>
</feature>
<dbReference type="SUPFAM" id="SSF54001">
    <property type="entry name" value="Cysteine proteinases"/>
    <property type="match status" value="1"/>
</dbReference>
<evidence type="ECO:0000256" key="2">
    <source>
        <dbReference type="ARBA" id="ARBA00022670"/>
    </source>
</evidence>
<evidence type="ECO:0000256" key="5">
    <source>
        <dbReference type="ARBA" id="ARBA00022807"/>
    </source>
</evidence>
<dbReference type="Proteomes" id="UP000184280">
    <property type="component" value="Unassembled WGS sequence"/>
</dbReference>
<evidence type="ECO:0000256" key="7">
    <source>
        <dbReference type="SAM" id="SignalP"/>
    </source>
</evidence>
<evidence type="ECO:0000256" key="1">
    <source>
        <dbReference type="ARBA" id="ARBA00009693"/>
    </source>
</evidence>
<evidence type="ECO:0000259" key="8">
    <source>
        <dbReference type="Pfam" id="PF13734"/>
    </source>
</evidence>
<name>A0A1M7DWX6_XYLRU</name>
<comment type="similarity">
    <text evidence="1">Belongs to the peptidase C10 family.</text>
</comment>
<dbReference type="Gene3D" id="3.90.70.50">
    <property type="entry name" value="Peptidase C10, streptopain"/>
    <property type="match status" value="1"/>
</dbReference>
<dbReference type="Pfam" id="PF13734">
    <property type="entry name" value="Inhibitor_I69"/>
    <property type="match status" value="1"/>
</dbReference>
<feature type="chain" id="PRO_5009925188" evidence="7">
    <location>
        <begin position="21"/>
        <end position="773"/>
    </location>
</feature>
<keyword evidence="4" id="KW-0378">Hydrolase</keyword>
<dbReference type="OrthoDB" id="2235251at2"/>
<feature type="domain" description="Spi protease inhibitor" evidence="8">
    <location>
        <begin position="20"/>
        <end position="116"/>
    </location>
</feature>
<dbReference type="InterPro" id="IPR025896">
    <property type="entry name" value="Spi_Prtas-inh"/>
</dbReference>
<feature type="active site" description="Nucleophile" evidence="6">
    <location>
        <position position="165"/>
    </location>
</feature>
<protein>
    <submittedName>
        <fullName evidence="9">Spi protease inhibitor</fullName>
    </submittedName>
</protein>
<dbReference type="RefSeq" id="WP_073043057.1">
    <property type="nucleotide sequence ID" value="NZ_FOLF01000002.1"/>
</dbReference>